<evidence type="ECO:0000313" key="1">
    <source>
        <dbReference type="EMBL" id="BAH40925.1"/>
    </source>
</evidence>
<organism evidence="1 2">
    <name type="scientific">Gemmatimonas aurantiaca (strain DSM 14586 / JCM 11422 / NBRC 100505 / T-27)</name>
    <dbReference type="NCBI Taxonomy" id="379066"/>
    <lineage>
        <taxon>Bacteria</taxon>
        <taxon>Pseudomonadati</taxon>
        <taxon>Gemmatimonadota</taxon>
        <taxon>Gemmatimonadia</taxon>
        <taxon>Gemmatimonadales</taxon>
        <taxon>Gemmatimonadaceae</taxon>
        <taxon>Gemmatimonas</taxon>
    </lineage>
</organism>
<dbReference type="EMBL" id="AP009153">
    <property type="protein sequence ID" value="BAH40925.1"/>
    <property type="molecule type" value="Genomic_DNA"/>
</dbReference>
<dbReference type="RefSeq" id="WP_015895692.1">
    <property type="nucleotide sequence ID" value="NC_012489.1"/>
</dbReference>
<dbReference type="Gene3D" id="1.25.40.10">
    <property type="entry name" value="Tetratricopeptide repeat domain"/>
    <property type="match status" value="1"/>
</dbReference>
<dbReference type="eggNOG" id="COG0457">
    <property type="taxonomic scope" value="Bacteria"/>
</dbReference>
<dbReference type="OrthoDB" id="9843179at2"/>
<sequence length="606" mass="65739">MPASTLTLLRVVPAGLMLLAGLAQSVVAQTSGVRVAPAAPEFVRQALLVAPFRPDSTPVGLASASRELADALHDRLDRRLENRETQLLESFRLRNVLLESGYDRNAILGDIELRLMARKIRADEVVFGRVSRQGNTYVVAGRVARLRNWDMQQPLPVVRGATVAQLAERLAEEVVKARAQLPGLRRCENALAARDKATAAREASRAIQAYPSAVIARDCLLSALFDGQTGADSILAVANDALRIDSTNTYAAVARANALETLNRRSDAQVQWGRIYAAHTDSLELGTIVVEALLRLQQPDSALHDARALIAHFGSNAELQRLSFRAQTTMSQWKAAALLGDSLEQRDSTFRADSNYATRYVEALRLSGDSLGALELVVRNVRRFPGDSRLYLQYLQLLGAENGVALQRGLERFPDVSTLNVLAANAARRTGNRGAAMRATREAIRKDSSLTPQYLQLADGYFDEQRPDSALFTLLHAPRAGVQAEMLRTYVIARGVTLLRSAGDTAPTAQQIAVRMLVLADSIDSREDSRAYVAAAALQASRTQLVTASRSRECAAVRSSDETLKLSADAITRGLGEGTNATEIGSAYEAMKAAIDNATKTLCKEP</sequence>
<dbReference type="SUPFAM" id="SSF48452">
    <property type="entry name" value="TPR-like"/>
    <property type="match status" value="1"/>
</dbReference>
<dbReference type="STRING" id="379066.GAU_3883"/>
<dbReference type="HOGENOM" id="CLU_450382_0_0_0"/>
<dbReference type="Proteomes" id="UP000002209">
    <property type="component" value="Chromosome"/>
</dbReference>
<protein>
    <submittedName>
        <fullName evidence="1">Uncharacterized protein</fullName>
    </submittedName>
</protein>
<proteinExistence type="predicted"/>
<accession>C1AEJ8</accession>
<gene>
    <name evidence="1" type="ordered locus">GAU_3883</name>
</gene>
<dbReference type="KEGG" id="gau:GAU_3883"/>
<keyword evidence="2" id="KW-1185">Reference proteome</keyword>
<reference evidence="2" key="1">
    <citation type="submission" date="2006-03" db="EMBL/GenBank/DDBJ databases">
        <title>Complete genome sequence of Gemmatimonas aurantiaca T-27 that represents a novel phylum Gemmatimonadetes.</title>
        <authorList>
            <person name="Takasaki K."/>
            <person name="Ichikawa N."/>
            <person name="Miura H."/>
            <person name="Matsushita S."/>
            <person name="Watanabe Y."/>
            <person name="Oguchi A."/>
            <person name="Ankai A."/>
            <person name="Yashiro I."/>
            <person name="Takahashi M."/>
            <person name="Terui Y."/>
            <person name="Fukui S."/>
            <person name="Yokoyama H."/>
            <person name="Tanikawa S."/>
            <person name="Hanada S."/>
            <person name="Kamagata Y."/>
            <person name="Fujita N."/>
        </authorList>
    </citation>
    <scope>NUCLEOTIDE SEQUENCE [LARGE SCALE GENOMIC DNA]</scope>
    <source>
        <strain evidence="2">T-27 / DSM 14586 / JCM 11422 / NBRC 100505</strain>
    </source>
</reference>
<evidence type="ECO:0000313" key="2">
    <source>
        <dbReference type="Proteomes" id="UP000002209"/>
    </source>
</evidence>
<name>C1AEJ8_GEMAT</name>
<dbReference type="InterPro" id="IPR011990">
    <property type="entry name" value="TPR-like_helical_dom_sf"/>
</dbReference>
<dbReference type="AlphaFoldDB" id="C1AEJ8"/>